<evidence type="ECO:0000313" key="1">
    <source>
        <dbReference type="EMBL" id="KAJ8678156.1"/>
    </source>
</evidence>
<dbReference type="EMBL" id="CM056742">
    <property type="protein sequence ID" value="KAJ8678156.1"/>
    <property type="molecule type" value="Genomic_DNA"/>
</dbReference>
<gene>
    <name evidence="1" type="ORF">QAD02_013943</name>
</gene>
<comment type="caution">
    <text evidence="1">The sequence shown here is derived from an EMBL/GenBank/DDBJ whole genome shotgun (WGS) entry which is preliminary data.</text>
</comment>
<evidence type="ECO:0000313" key="2">
    <source>
        <dbReference type="Proteomes" id="UP001239111"/>
    </source>
</evidence>
<proteinExistence type="predicted"/>
<organism evidence="1 2">
    <name type="scientific">Eretmocerus hayati</name>
    <dbReference type="NCBI Taxonomy" id="131215"/>
    <lineage>
        <taxon>Eukaryota</taxon>
        <taxon>Metazoa</taxon>
        <taxon>Ecdysozoa</taxon>
        <taxon>Arthropoda</taxon>
        <taxon>Hexapoda</taxon>
        <taxon>Insecta</taxon>
        <taxon>Pterygota</taxon>
        <taxon>Neoptera</taxon>
        <taxon>Endopterygota</taxon>
        <taxon>Hymenoptera</taxon>
        <taxon>Apocrita</taxon>
        <taxon>Proctotrupomorpha</taxon>
        <taxon>Chalcidoidea</taxon>
        <taxon>Aphelinidae</taxon>
        <taxon>Aphelininae</taxon>
        <taxon>Eretmocerus</taxon>
    </lineage>
</organism>
<accession>A0ACC2P3Z2</accession>
<reference evidence="1" key="1">
    <citation type="submission" date="2023-04" db="EMBL/GenBank/DDBJ databases">
        <title>A chromosome-level genome assembly of the parasitoid wasp Eretmocerus hayati.</title>
        <authorList>
            <person name="Zhong Y."/>
            <person name="Liu S."/>
            <person name="Liu Y."/>
        </authorList>
    </citation>
    <scope>NUCLEOTIDE SEQUENCE</scope>
    <source>
        <strain evidence="1">ZJU_SS_LIU_2023</strain>
    </source>
</reference>
<name>A0ACC2P3Z2_9HYME</name>
<dbReference type="Proteomes" id="UP001239111">
    <property type="component" value="Chromosome 2"/>
</dbReference>
<protein>
    <submittedName>
        <fullName evidence="1">Uncharacterized protein</fullName>
    </submittedName>
</protein>
<sequence length="226" mass="26780">MELLTIRGQSPVILLVDLQGFEFVSDGVFIVEEAVVTNVKSLGEYHHWLFNPPHSKGVLDLADWRTLEYGSYHHHGLQWDDGLIPYDRVAHYFERVLRSECKQDRNVRIYVSDHTECLLKLCDHKLDGDHHLEVNGIRRDDSYTENEEDPISKHDYPELKKSEIMKNSFQKHEAYSIGFYYHDRYEEDQYFYDKFRGLNCVRKFAERLKEVAIQIQKVTVQKSNIL</sequence>
<keyword evidence="2" id="KW-1185">Reference proteome</keyword>